<evidence type="ECO:0000259" key="6">
    <source>
        <dbReference type="Pfam" id="PF04675"/>
    </source>
</evidence>
<dbReference type="Pfam" id="PF04675">
    <property type="entry name" value="DNA_ligase_A_N"/>
    <property type="match status" value="1"/>
</dbReference>
<dbReference type="GO" id="GO:0003677">
    <property type="term" value="F:DNA binding"/>
    <property type="evidence" value="ECO:0007669"/>
    <property type="project" value="InterPro"/>
</dbReference>
<dbReference type="PANTHER" id="PTHR45674:SF4">
    <property type="entry name" value="DNA LIGASE 1"/>
    <property type="match status" value="1"/>
</dbReference>
<comment type="similarity">
    <text evidence="1">Belongs to the ATP-dependent DNA ligase family.</text>
</comment>
<keyword evidence="2 7" id="KW-0436">Ligase</keyword>
<reference evidence="7 8" key="1">
    <citation type="journal article" date="2015" name="Nature">
        <title>rRNA introns, odd ribosomes, and small enigmatic genomes across a large radiation of phyla.</title>
        <authorList>
            <person name="Brown C.T."/>
            <person name="Hug L.A."/>
            <person name="Thomas B.C."/>
            <person name="Sharon I."/>
            <person name="Castelle C.J."/>
            <person name="Singh A."/>
            <person name="Wilkins M.J."/>
            <person name="Williams K.H."/>
            <person name="Banfield J.F."/>
        </authorList>
    </citation>
    <scope>NUCLEOTIDE SEQUENCE [LARGE SCALE GENOMIC DNA]</scope>
</reference>
<organism evidence="7 8">
    <name type="scientific">Candidatus Daviesbacteria bacterium GW2011_GWA2_42_7</name>
    <dbReference type="NCBI Taxonomy" id="1618425"/>
    <lineage>
        <taxon>Bacteria</taxon>
        <taxon>Candidatus Daviesiibacteriota</taxon>
    </lineage>
</organism>
<evidence type="ECO:0000256" key="1">
    <source>
        <dbReference type="ARBA" id="ARBA00007572"/>
    </source>
</evidence>
<dbReference type="SUPFAM" id="SSF117018">
    <property type="entry name" value="ATP-dependent DNA ligase DNA-binding domain"/>
    <property type="match status" value="1"/>
</dbReference>
<dbReference type="EMBL" id="LCEJ01000038">
    <property type="protein sequence ID" value="KKS70016.1"/>
    <property type="molecule type" value="Genomic_DNA"/>
</dbReference>
<keyword evidence="3" id="KW-0227">DNA damage</keyword>
<feature type="non-terminal residue" evidence="7">
    <location>
        <position position="215"/>
    </location>
</feature>
<evidence type="ECO:0000256" key="3">
    <source>
        <dbReference type="ARBA" id="ARBA00022763"/>
    </source>
</evidence>
<dbReference type="GO" id="GO:0003910">
    <property type="term" value="F:DNA ligase (ATP) activity"/>
    <property type="evidence" value="ECO:0007669"/>
    <property type="project" value="InterPro"/>
</dbReference>
<dbReference type="PANTHER" id="PTHR45674">
    <property type="entry name" value="DNA LIGASE 1/3 FAMILY MEMBER"/>
    <property type="match status" value="1"/>
</dbReference>
<evidence type="ECO:0000256" key="4">
    <source>
        <dbReference type="ARBA" id="ARBA00023172"/>
    </source>
</evidence>
<proteinExistence type="inferred from homology"/>
<dbReference type="GO" id="GO:0006281">
    <property type="term" value="P:DNA repair"/>
    <property type="evidence" value="ECO:0007669"/>
    <property type="project" value="UniProtKB-KW"/>
</dbReference>
<accession>A0A0G1DGT5</accession>
<dbReference type="InterPro" id="IPR050191">
    <property type="entry name" value="ATP-dep_DNA_ligase"/>
</dbReference>
<feature type="domain" description="DNA ligase ATP-dependent N-terminal" evidence="6">
    <location>
        <begin position="3"/>
        <end position="185"/>
    </location>
</feature>
<evidence type="ECO:0000256" key="2">
    <source>
        <dbReference type="ARBA" id="ARBA00022598"/>
    </source>
</evidence>
<evidence type="ECO:0000313" key="8">
    <source>
        <dbReference type="Proteomes" id="UP000034785"/>
    </source>
</evidence>
<comment type="caution">
    <text evidence="7">The sequence shown here is derived from an EMBL/GenBank/DDBJ whole genome shotgun (WGS) entry which is preliminary data.</text>
</comment>
<dbReference type="Proteomes" id="UP000034785">
    <property type="component" value="Unassembled WGS sequence"/>
</dbReference>
<gene>
    <name evidence="7" type="ORF">UV41_C0038G0001</name>
</gene>
<evidence type="ECO:0000256" key="5">
    <source>
        <dbReference type="ARBA" id="ARBA00023204"/>
    </source>
</evidence>
<dbReference type="InterPro" id="IPR012308">
    <property type="entry name" value="DNA_ligase_ATP-dep_N"/>
</dbReference>
<dbReference type="GO" id="GO:0006310">
    <property type="term" value="P:DNA recombination"/>
    <property type="evidence" value="ECO:0007669"/>
    <property type="project" value="UniProtKB-KW"/>
</dbReference>
<keyword evidence="4" id="KW-0233">DNA recombination</keyword>
<dbReference type="InterPro" id="IPR036599">
    <property type="entry name" value="DNA_ligase_N_sf"/>
</dbReference>
<dbReference type="GO" id="GO:0006273">
    <property type="term" value="P:lagging strand elongation"/>
    <property type="evidence" value="ECO:0007669"/>
    <property type="project" value="TreeGrafter"/>
</dbReference>
<dbReference type="AlphaFoldDB" id="A0A0G1DGT5"/>
<keyword evidence="5" id="KW-0234">DNA repair</keyword>
<evidence type="ECO:0000313" key="7">
    <source>
        <dbReference type="EMBL" id="KKS70016.1"/>
    </source>
</evidence>
<dbReference type="Gene3D" id="1.10.3260.10">
    <property type="entry name" value="DNA ligase, ATP-dependent, N-terminal domain"/>
    <property type="match status" value="1"/>
</dbReference>
<protein>
    <submittedName>
        <fullName evidence="7">Putative DNA ligase</fullName>
    </submittedName>
</protein>
<sequence length="215" mass="23467">MIFARFTEYLDKLEATSSRLSLIDILAQLFSEVSAGDIAKVVYLIQSRVAPFYEPIEMGMSEKLVAQAIARAYGIGREEVLKEYEKVGDLGKVAEKLSAMRHPELGSGSEMPKLVRHDGLGVYDVFETLLEIAKTSGVGTVEKKVNLLAGLLQKMDSVSAKHLARIPLGTSRLGVGDPTILDAFALAKLGDRKNRKELEIAYNKTSDLGLIGEVL</sequence>
<name>A0A0G1DGT5_9BACT</name>